<dbReference type="PROSITE" id="PS50893">
    <property type="entry name" value="ABC_TRANSPORTER_2"/>
    <property type="match status" value="2"/>
</dbReference>
<sequence length="566" mass="60573">MSSDTAEHVRRRAHRVSGEPAAREAHGVPPSGSGAEQVLDLRDLSVQYTRRGRIASAVGGVSLTIAERESVALVGESGSGKSSIARAVLGLLGQRARVAGSVRLGGEDLLAVGDRAARRLRGRDVGYVPQDPGGSLDPLRRVLDQVVEPLRVHRIGDPRDHRDRALQALRDAGLQDAEALAGRRPHELSGGQRQRVLIAAAIVTEPRLIIADEPTSALDVTVQRGILDRIGELTASHGTALLLITHDLAIAADRTDRTLALRRGSVVDEGPSRRLLSSPEHPYTRALVEAIPGRSRTLEAIHPPVPEAGAPPLVHIEGAAKSFGGRRDPVHALRPTDLQVRPGDSVGIAGESGSGKTTLARILLGLTSPDTGEVKVSGRPVSRGDRAIRRVVQPVFQNPHSSFDPARTVGWSVLEPVRALTPRSRAGRPELLHSLFTDVGLDPSLAARRPDELSGGQLQRVAIARALSVEPQVLVCDEAVSALDVTVQAQILALLARLQRERHLALVFITHDLGVLQQVCRDVLVMRRGEVLERGRTSDVFSAPRTPYTRELIAAIPGREGDAEGD</sequence>
<dbReference type="InterPro" id="IPR013563">
    <property type="entry name" value="Oligopep_ABC_C"/>
</dbReference>
<dbReference type="GO" id="GO:0015833">
    <property type="term" value="P:peptide transport"/>
    <property type="evidence" value="ECO:0007669"/>
    <property type="project" value="InterPro"/>
</dbReference>
<evidence type="ECO:0000256" key="3">
    <source>
        <dbReference type="ARBA" id="ARBA00022741"/>
    </source>
</evidence>
<dbReference type="AlphaFoldDB" id="A0A2U2RKH7"/>
<dbReference type="InterPro" id="IPR027417">
    <property type="entry name" value="P-loop_NTPase"/>
</dbReference>
<keyword evidence="4 7" id="KW-0067">ATP-binding</keyword>
<accession>A0A2U2RKH7</accession>
<dbReference type="RefSeq" id="WP_109274939.1">
    <property type="nucleotide sequence ID" value="NZ_QFKX01000002.1"/>
</dbReference>
<dbReference type="GO" id="GO:0016887">
    <property type="term" value="F:ATP hydrolysis activity"/>
    <property type="evidence" value="ECO:0007669"/>
    <property type="project" value="InterPro"/>
</dbReference>
<comment type="caution">
    <text evidence="7">The sequence shown here is derived from an EMBL/GenBank/DDBJ whole genome shotgun (WGS) entry which is preliminary data.</text>
</comment>
<dbReference type="OrthoDB" id="4787388at2"/>
<dbReference type="PANTHER" id="PTHR43776">
    <property type="entry name" value="TRANSPORT ATP-BINDING PROTEIN"/>
    <property type="match status" value="1"/>
</dbReference>
<evidence type="ECO:0000313" key="7">
    <source>
        <dbReference type="EMBL" id="PWH06346.1"/>
    </source>
</evidence>
<proteinExistence type="inferred from homology"/>
<evidence type="ECO:0000259" key="6">
    <source>
        <dbReference type="PROSITE" id="PS50893"/>
    </source>
</evidence>
<keyword evidence="3" id="KW-0547">Nucleotide-binding</keyword>
<evidence type="ECO:0000313" key="8">
    <source>
        <dbReference type="Proteomes" id="UP000245590"/>
    </source>
</evidence>
<name>A0A2U2RKH7_9MICO</name>
<dbReference type="Pfam" id="PF00005">
    <property type="entry name" value="ABC_tran"/>
    <property type="match status" value="2"/>
</dbReference>
<dbReference type="InterPro" id="IPR003593">
    <property type="entry name" value="AAA+_ATPase"/>
</dbReference>
<dbReference type="Gene3D" id="3.40.50.300">
    <property type="entry name" value="P-loop containing nucleotide triphosphate hydrolases"/>
    <property type="match status" value="2"/>
</dbReference>
<dbReference type="NCBIfam" id="NF007739">
    <property type="entry name" value="PRK10419.1"/>
    <property type="match status" value="2"/>
</dbReference>
<dbReference type="Proteomes" id="UP000245590">
    <property type="component" value="Unassembled WGS sequence"/>
</dbReference>
<evidence type="ECO:0000256" key="5">
    <source>
        <dbReference type="SAM" id="MobiDB-lite"/>
    </source>
</evidence>
<organism evidence="7 8">
    <name type="scientific">Brachybacterium endophyticum</name>
    <dbReference type="NCBI Taxonomy" id="2182385"/>
    <lineage>
        <taxon>Bacteria</taxon>
        <taxon>Bacillati</taxon>
        <taxon>Actinomycetota</taxon>
        <taxon>Actinomycetes</taxon>
        <taxon>Micrococcales</taxon>
        <taxon>Dermabacteraceae</taxon>
        <taxon>Brachybacterium</taxon>
    </lineage>
</organism>
<evidence type="ECO:0000256" key="2">
    <source>
        <dbReference type="ARBA" id="ARBA00022448"/>
    </source>
</evidence>
<evidence type="ECO:0000256" key="4">
    <source>
        <dbReference type="ARBA" id="ARBA00022840"/>
    </source>
</evidence>
<dbReference type="SUPFAM" id="SSF52540">
    <property type="entry name" value="P-loop containing nucleoside triphosphate hydrolases"/>
    <property type="match status" value="2"/>
</dbReference>
<feature type="domain" description="ABC transporter" evidence="6">
    <location>
        <begin position="41"/>
        <end position="288"/>
    </location>
</feature>
<gene>
    <name evidence="7" type="ORF">DEO23_05020</name>
</gene>
<comment type="similarity">
    <text evidence="1">Belongs to the ABC transporter superfamily.</text>
</comment>
<dbReference type="Pfam" id="PF08352">
    <property type="entry name" value="oligo_HPY"/>
    <property type="match status" value="2"/>
</dbReference>
<keyword evidence="2" id="KW-0813">Transport</keyword>
<dbReference type="SMART" id="SM00382">
    <property type="entry name" value="AAA"/>
    <property type="match status" value="2"/>
</dbReference>
<reference evidence="7 8" key="1">
    <citation type="submission" date="2018-05" db="EMBL/GenBank/DDBJ databases">
        <title>Brachybacterium sp. M1HQ-2T, whole genome shotgun sequence.</title>
        <authorList>
            <person name="Tuo L."/>
        </authorList>
    </citation>
    <scope>NUCLEOTIDE SEQUENCE [LARGE SCALE GENOMIC DNA]</scope>
    <source>
        <strain evidence="7 8">M1HQ-2</strain>
    </source>
</reference>
<evidence type="ECO:0000256" key="1">
    <source>
        <dbReference type="ARBA" id="ARBA00005417"/>
    </source>
</evidence>
<dbReference type="GO" id="GO:0005524">
    <property type="term" value="F:ATP binding"/>
    <property type="evidence" value="ECO:0007669"/>
    <property type="project" value="UniProtKB-KW"/>
</dbReference>
<dbReference type="PROSITE" id="PS00211">
    <property type="entry name" value="ABC_TRANSPORTER_1"/>
    <property type="match status" value="2"/>
</dbReference>
<dbReference type="PANTHER" id="PTHR43776:SF7">
    <property type="entry name" value="D,D-DIPEPTIDE TRANSPORT ATP-BINDING PROTEIN DDPF-RELATED"/>
    <property type="match status" value="1"/>
</dbReference>
<dbReference type="CDD" id="cd03257">
    <property type="entry name" value="ABC_NikE_OppD_transporters"/>
    <property type="match status" value="2"/>
</dbReference>
<dbReference type="InterPro" id="IPR003439">
    <property type="entry name" value="ABC_transporter-like_ATP-bd"/>
</dbReference>
<protein>
    <submittedName>
        <fullName evidence="7">ABC transporter ATP-binding protein</fullName>
    </submittedName>
</protein>
<dbReference type="EMBL" id="QFKX01000002">
    <property type="protein sequence ID" value="PWH06346.1"/>
    <property type="molecule type" value="Genomic_DNA"/>
</dbReference>
<dbReference type="GO" id="GO:0055085">
    <property type="term" value="P:transmembrane transport"/>
    <property type="evidence" value="ECO:0007669"/>
    <property type="project" value="UniProtKB-ARBA"/>
</dbReference>
<dbReference type="InterPro" id="IPR017871">
    <property type="entry name" value="ABC_transporter-like_CS"/>
</dbReference>
<feature type="domain" description="ABC transporter" evidence="6">
    <location>
        <begin position="314"/>
        <end position="553"/>
    </location>
</feature>
<feature type="region of interest" description="Disordered" evidence="5">
    <location>
        <begin position="1"/>
        <end position="35"/>
    </location>
</feature>
<dbReference type="InterPro" id="IPR050319">
    <property type="entry name" value="ABC_transp_ATP-bind"/>
</dbReference>
<keyword evidence="8" id="KW-1185">Reference proteome</keyword>